<comment type="caution">
    <text evidence="4">The sequence shown here is derived from an EMBL/GenBank/DDBJ whole genome shotgun (WGS) entry which is preliminary data.</text>
</comment>
<dbReference type="RefSeq" id="WP_036071835.1">
    <property type="nucleotide sequence ID" value="NZ_JAARRM010000001.1"/>
</dbReference>
<feature type="transmembrane region" description="Helical" evidence="2">
    <location>
        <begin position="26"/>
        <end position="47"/>
    </location>
</feature>
<protein>
    <submittedName>
        <fullName evidence="4">Sugar transferase</fullName>
    </submittedName>
</protein>
<proteinExistence type="inferred from homology"/>
<feature type="domain" description="Bacterial sugar transferase" evidence="3">
    <location>
        <begin position="21"/>
        <end position="209"/>
    </location>
</feature>
<dbReference type="Pfam" id="PF02397">
    <property type="entry name" value="Bac_transf"/>
    <property type="match status" value="1"/>
</dbReference>
<keyword evidence="2" id="KW-1133">Transmembrane helix</keyword>
<evidence type="ECO:0000256" key="1">
    <source>
        <dbReference type="ARBA" id="ARBA00006464"/>
    </source>
</evidence>
<evidence type="ECO:0000256" key="2">
    <source>
        <dbReference type="SAM" id="Phobius"/>
    </source>
</evidence>
<dbReference type="EMBL" id="JAARRM010000001">
    <property type="protein sequence ID" value="MBC1520512.1"/>
    <property type="molecule type" value="Genomic_DNA"/>
</dbReference>
<evidence type="ECO:0000259" key="3">
    <source>
        <dbReference type="Pfam" id="PF02397"/>
    </source>
</evidence>
<organism evidence="4 5">
    <name type="scientific">Listeria aquatica</name>
    <dbReference type="NCBI Taxonomy" id="1494960"/>
    <lineage>
        <taxon>Bacteria</taxon>
        <taxon>Bacillati</taxon>
        <taxon>Bacillota</taxon>
        <taxon>Bacilli</taxon>
        <taxon>Bacillales</taxon>
        <taxon>Listeriaceae</taxon>
        <taxon>Listeria</taxon>
    </lineage>
</organism>
<dbReference type="Proteomes" id="UP000559885">
    <property type="component" value="Unassembled WGS sequence"/>
</dbReference>
<keyword evidence="4" id="KW-0808">Transferase</keyword>
<dbReference type="PANTHER" id="PTHR30576:SF10">
    <property type="entry name" value="SLL5057 PROTEIN"/>
    <property type="match status" value="1"/>
</dbReference>
<gene>
    <name evidence="4" type="ORF">HB912_02490</name>
</gene>
<evidence type="ECO:0000313" key="4">
    <source>
        <dbReference type="EMBL" id="MBC1520512.1"/>
    </source>
</evidence>
<accession>A0A841ZLX1</accession>
<dbReference type="InterPro" id="IPR003362">
    <property type="entry name" value="Bact_transf"/>
</dbReference>
<keyword evidence="2" id="KW-0812">Transmembrane</keyword>
<evidence type="ECO:0000313" key="5">
    <source>
        <dbReference type="Proteomes" id="UP000559885"/>
    </source>
</evidence>
<dbReference type="GO" id="GO:0016780">
    <property type="term" value="F:phosphotransferase activity, for other substituted phosphate groups"/>
    <property type="evidence" value="ECO:0007669"/>
    <property type="project" value="TreeGrafter"/>
</dbReference>
<name>A0A841ZLX1_9LIST</name>
<keyword evidence="2" id="KW-0472">Membrane</keyword>
<comment type="similarity">
    <text evidence="1">Belongs to the bacterial sugar transferase family.</text>
</comment>
<sequence>MENNKVIFQIAEERSLYLRFKRLGDFVFALLALLFLFPLFILVALVIKMTDLKAPIIFKQVRVGRNGSNFQMYKFRTMRPNAETELAKYLELNEIKGAMFKMKRDPRVTPIGRFLRKTSIDEFPQLWNVIRGEMSLVGPRPPLPREVEMYSAYDKMRLTVTPGCTGLWQVSGRNQIGFAEMVELDLTYIQHMSFLNDLKILARTILVVLAPKGAY</sequence>
<reference evidence="4 5" key="1">
    <citation type="submission" date="2020-03" db="EMBL/GenBank/DDBJ databases">
        <title>Soil Listeria distribution.</title>
        <authorList>
            <person name="Liao J."/>
            <person name="Wiedmann M."/>
        </authorList>
    </citation>
    <scope>NUCLEOTIDE SEQUENCE [LARGE SCALE GENOMIC DNA]</scope>
    <source>
        <strain evidence="4 5">FSL L7-1507</strain>
    </source>
</reference>
<dbReference type="PANTHER" id="PTHR30576">
    <property type="entry name" value="COLANIC BIOSYNTHESIS UDP-GLUCOSE LIPID CARRIER TRANSFERASE"/>
    <property type="match status" value="1"/>
</dbReference>
<dbReference type="AlphaFoldDB" id="A0A841ZLX1"/>